<dbReference type="PANTHER" id="PTHR12357:SF3">
    <property type="entry name" value="YTH DOMAIN-CONTAINING PROTEIN 1"/>
    <property type="match status" value="1"/>
</dbReference>
<name>A0A6A4XAX4_AMPAM</name>
<organism evidence="3 4">
    <name type="scientific">Amphibalanus amphitrite</name>
    <name type="common">Striped barnacle</name>
    <name type="synonym">Balanus amphitrite</name>
    <dbReference type="NCBI Taxonomy" id="1232801"/>
    <lineage>
        <taxon>Eukaryota</taxon>
        <taxon>Metazoa</taxon>
        <taxon>Ecdysozoa</taxon>
        <taxon>Arthropoda</taxon>
        <taxon>Crustacea</taxon>
        <taxon>Multicrustacea</taxon>
        <taxon>Cirripedia</taxon>
        <taxon>Thoracica</taxon>
        <taxon>Thoracicalcarea</taxon>
        <taxon>Balanomorpha</taxon>
        <taxon>Balanoidea</taxon>
        <taxon>Balanidae</taxon>
        <taxon>Amphibalaninae</taxon>
        <taxon>Amphibalanus</taxon>
    </lineage>
</organism>
<evidence type="ECO:0000256" key="1">
    <source>
        <dbReference type="SAM" id="MobiDB-lite"/>
    </source>
</evidence>
<dbReference type="PROSITE" id="PS50882">
    <property type="entry name" value="YTH"/>
    <property type="match status" value="1"/>
</dbReference>
<feature type="domain" description="YTH" evidence="2">
    <location>
        <begin position="87"/>
        <end position="224"/>
    </location>
</feature>
<dbReference type="AlphaFoldDB" id="A0A6A4XAX4"/>
<feature type="region of interest" description="Disordered" evidence="1">
    <location>
        <begin position="372"/>
        <end position="429"/>
    </location>
</feature>
<feature type="compositionally biased region" description="Acidic residues" evidence="1">
    <location>
        <begin position="1"/>
        <end position="15"/>
    </location>
</feature>
<dbReference type="EMBL" id="VIIS01000175">
    <property type="protein sequence ID" value="KAF0312348.1"/>
    <property type="molecule type" value="Genomic_DNA"/>
</dbReference>
<dbReference type="Pfam" id="PF04146">
    <property type="entry name" value="YTH"/>
    <property type="match status" value="1"/>
</dbReference>
<dbReference type="GO" id="GO:0003729">
    <property type="term" value="F:mRNA binding"/>
    <property type="evidence" value="ECO:0007669"/>
    <property type="project" value="TreeGrafter"/>
</dbReference>
<dbReference type="InterPro" id="IPR007275">
    <property type="entry name" value="YTH_domain"/>
</dbReference>
<dbReference type="GO" id="GO:0005654">
    <property type="term" value="C:nucleoplasm"/>
    <property type="evidence" value="ECO:0007669"/>
    <property type="project" value="TreeGrafter"/>
</dbReference>
<protein>
    <submittedName>
        <fullName evidence="3">YTH domain-containing protein 1</fullName>
    </submittedName>
</protein>
<evidence type="ECO:0000313" key="3">
    <source>
        <dbReference type="EMBL" id="KAF0312348.1"/>
    </source>
</evidence>
<feature type="compositionally biased region" description="Low complexity" evidence="1">
    <location>
        <begin position="16"/>
        <end position="27"/>
    </location>
</feature>
<gene>
    <name evidence="3" type="primary">Ythdc1</name>
    <name evidence="3" type="ORF">FJT64_016867</name>
</gene>
<feature type="compositionally biased region" description="Basic and acidic residues" evidence="1">
    <location>
        <begin position="317"/>
        <end position="336"/>
    </location>
</feature>
<feature type="compositionally biased region" description="Low complexity" evidence="1">
    <location>
        <begin position="36"/>
        <end position="50"/>
    </location>
</feature>
<dbReference type="GO" id="GO:0000398">
    <property type="term" value="P:mRNA splicing, via spliceosome"/>
    <property type="evidence" value="ECO:0007669"/>
    <property type="project" value="TreeGrafter"/>
</dbReference>
<dbReference type="PANTHER" id="PTHR12357">
    <property type="entry name" value="YTH YT521-B HOMOLOGY DOMAIN-CONTAINING"/>
    <property type="match status" value="1"/>
</dbReference>
<dbReference type="InterPro" id="IPR045168">
    <property type="entry name" value="YTH_prot"/>
</dbReference>
<feature type="compositionally biased region" description="Low complexity" evidence="1">
    <location>
        <begin position="61"/>
        <end position="70"/>
    </location>
</feature>
<feature type="region of interest" description="Disordered" evidence="1">
    <location>
        <begin position="241"/>
        <end position="336"/>
    </location>
</feature>
<dbReference type="Proteomes" id="UP000440578">
    <property type="component" value="Unassembled WGS sequence"/>
</dbReference>
<feature type="compositionally biased region" description="Basic and acidic residues" evidence="1">
    <location>
        <begin position="394"/>
        <end position="421"/>
    </location>
</feature>
<dbReference type="CDD" id="cd21134">
    <property type="entry name" value="YTH"/>
    <property type="match status" value="1"/>
</dbReference>
<comment type="caution">
    <text evidence="3">The sequence shown here is derived from an EMBL/GenBank/DDBJ whole genome shotgun (WGS) entry which is preliminary data.</text>
</comment>
<dbReference type="GO" id="GO:1990247">
    <property type="term" value="F:N6-methyladenosine-containing RNA reader activity"/>
    <property type="evidence" value="ECO:0007669"/>
    <property type="project" value="TreeGrafter"/>
</dbReference>
<keyword evidence="4" id="KW-1185">Reference proteome</keyword>
<dbReference type="GO" id="GO:0000381">
    <property type="term" value="P:regulation of alternative mRNA splicing, via spliceosome"/>
    <property type="evidence" value="ECO:0007669"/>
    <property type="project" value="TreeGrafter"/>
</dbReference>
<feature type="compositionally biased region" description="Pro residues" evidence="1">
    <location>
        <begin position="379"/>
        <end position="391"/>
    </location>
</feature>
<feature type="region of interest" description="Disordered" evidence="1">
    <location>
        <begin position="1"/>
        <end position="70"/>
    </location>
</feature>
<feature type="compositionally biased region" description="Basic and acidic residues" evidence="1">
    <location>
        <begin position="294"/>
        <end position="310"/>
    </location>
</feature>
<accession>A0A6A4XAX4</accession>
<evidence type="ECO:0000259" key="2">
    <source>
        <dbReference type="PROSITE" id="PS50882"/>
    </source>
</evidence>
<reference evidence="3 4" key="1">
    <citation type="submission" date="2019-07" db="EMBL/GenBank/DDBJ databases">
        <title>Draft genome assembly of a fouling barnacle, Amphibalanus amphitrite (Darwin, 1854): The first reference genome for Thecostraca.</title>
        <authorList>
            <person name="Kim W."/>
        </authorList>
    </citation>
    <scope>NUCLEOTIDE SEQUENCE [LARGE SCALE GENOMIC DNA]</scope>
    <source>
        <strain evidence="3">SNU_AA5</strain>
        <tissue evidence="3">Soma without cirri and trophi</tissue>
    </source>
</reference>
<proteinExistence type="predicted"/>
<sequence>MEVDAAADPVSEETGGEPPAATAAPAADDNYDTRSEVSSGSSKSLHSELSVDVDEDGSEPSTAAAAGATSGSRESYLTKLNYLFRDARFFIIKSNNEENVTLAKARGVWSTPPQNEAKLNQAFRESRNVLLIFSVKESGRFCGFCRISNESRRDLSPVNWVLPPGLPARALGGVFRVAWINRNELPFPKTAHLYNPWNNGKPVKIGRDGQEVEPRVAEELCRRFARDLTIDMNPILLDSKRASRTVKTSKPLTMPAPIPVRRARRDFRERGGFRGRGGPRAPPREPPRLPSRRPRYEDHYPRPPPRRDSGPPRYHPYARERPPPHERSPVRYPPREPVPRIYPELMRELAARGGPLPPLPYPPPALFDPLAPPRYYDGPPLPEFVPPPPAAPSRAERRMSEYDRSVEEFLRHTSSRRERSRERRHRDRR</sequence>
<dbReference type="Gene3D" id="3.10.590.10">
    <property type="entry name" value="ph1033 like domains"/>
    <property type="match status" value="1"/>
</dbReference>
<dbReference type="OrthoDB" id="5842105at2759"/>
<evidence type="ECO:0000313" key="4">
    <source>
        <dbReference type="Proteomes" id="UP000440578"/>
    </source>
</evidence>